<sequence>MAAELVNSAADSGQLAMVLAAVKRDAGDLSKTQMDFGTAQCLGEKRAGVPAI</sequence>
<reference evidence="1 2" key="1">
    <citation type="submission" date="2022-10" db="EMBL/GenBank/DDBJ databases">
        <title>Janthinobacterium sp. hw3 Genome sequencing.</title>
        <authorList>
            <person name="Park S."/>
        </authorList>
    </citation>
    <scope>NUCLEOTIDE SEQUENCE [LARGE SCALE GENOMIC DNA]</scope>
    <source>
        <strain evidence="2">hw3</strain>
    </source>
</reference>
<keyword evidence="2" id="KW-1185">Reference proteome</keyword>
<dbReference type="Proteomes" id="UP001221208">
    <property type="component" value="Unassembled WGS sequence"/>
</dbReference>
<evidence type="ECO:0000313" key="1">
    <source>
        <dbReference type="EMBL" id="MDC8759667.1"/>
    </source>
</evidence>
<protein>
    <submittedName>
        <fullName evidence="1">Uncharacterized protein</fullName>
    </submittedName>
</protein>
<organism evidence="1 2">
    <name type="scientific">Janthinobacterium fluminis</name>
    <dbReference type="NCBI Taxonomy" id="2987524"/>
    <lineage>
        <taxon>Bacteria</taxon>
        <taxon>Pseudomonadati</taxon>
        <taxon>Pseudomonadota</taxon>
        <taxon>Betaproteobacteria</taxon>
        <taxon>Burkholderiales</taxon>
        <taxon>Oxalobacteraceae</taxon>
        <taxon>Janthinobacterium</taxon>
    </lineage>
</organism>
<accession>A0ABT5K3V2</accession>
<proteinExistence type="predicted"/>
<dbReference type="EMBL" id="JAQQXR010000007">
    <property type="protein sequence ID" value="MDC8759667.1"/>
    <property type="molecule type" value="Genomic_DNA"/>
</dbReference>
<comment type="caution">
    <text evidence="1">The sequence shown here is derived from an EMBL/GenBank/DDBJ whole genome shotgun (WGS) entry which is preliminary data.</text>
</comment>
<gene>
    <name evidence="1" type="ORF">OIK44_18950</name>
</gene>
<evidence type="ECO:0000313" key="2">
    <source>
        <dbReference type="Proteomes" id="UP001221208"/>
    </source>
</evidence>
<name>A0ABT5K3V2_9BURK</name>